<comment type="similarity">
    <text evidence="1 4">Belongs to the glycerate kinase type-1 family.</text>
</comment>
<dbReference type="GO" id="GO:0031388">
    <property type="term" value="P:organic acid phosphorylation"/>
    <property type="evidence" value="ECO:0007669"/>
    <property type="project" value="UniProtKB-UniRule"/>
</dbReference>
<dbReference type="Pfam" id="PF02595">
    <property type="entry name" value="Gly_kinase"/>
    <property type="match status" value="1"/>
</dbReference>
<evidence type="ECO:0000313" key="6">
    <source>
        <dbReference type="Proteomes" id="UP000220841"/>
    </source>
</evidence>
<organism evidence="5 6">
    <name type="scientific">Bacillus toyonensis</name>
    <dbReference type="NCBI Taxonomy" id="155322"/>
    <lineage>
        <taxon>Bacteria</taxon>
        <taxon>Bacillati</taxon>
        <taxon>Bacillota</taxon>
        <taxon>Bacilli</taxon>
        <taxon>Bacillales</taxon>
        <taxon>Bacillaceae</taxon>
        <taxon>Bacillus</taxon>
        <taxon>Bacillus cereus group</taxon>
    </lineage>
</organism>
<dbReference type="EMBL" id="NUBY01000191">
    <property type="protein sequence ID" value="PEP96191.1"/>
    <property type="molecule type" value="Genomic_DNA"/>
</dbReference>
<evidence type="ECO:0000313" key="5">
    <source>
        <dbReference type="EMBL" id="PEP96191.1"/>
    </source>
</evidence>
<dbReference type="PANTHER" id="PTHR21599:SF0">
    <property type="entry name" value="GLYCERATE KINASE"/>
    <property type="match status" value="1"/>
</dbReference>
<evidence type="ECO:0000256" key="4">
    <source>
        <dbReference type="PIRNR" id="PIRNR006078"/>
    </source>
</evidence>
<dbReference type="Proteomes" id="UP000220841">
    <property type="component" value="Unassembled WGS sequence"/>
</dbReference>
<keyword evidence="3 4" id="KW-0418">Kinase</keyword>
<dbReference type="AlphaFoldDB" id="A0A2A8H8V1"/>
<proteinExistence type="inferred from homology"/>
<gene>
    <name evidence="5" type="ORF">CN585_25590</name>
</gene>
<comment type="caution">
    <text evidence="5">The sequence shown here is derived from an EMBL/GenBank/DDBJ whole genome shotgun (WGS) entry which is preliminary data.</text>
</comment>
<dbReference type="Gene3D" id="3.40.50.10350">
    <property type="entry name" value="Glycerate kinase, domain 1"/>
    <property type="match status" value="1"/>
</dbReference>
<dbReference type="InterPro" id="IPR036129">
    <property type="entry name" value="Glycerate_kinase_sf"/>
</dbReference>
<protein>
    <submittedName>
        <fullName evidence="5">Glycerate 2-kinase</fullName>
    </submittedName>
</protein>
<dbReference type="Gene3D" id="3.90.1510.10">
    <property type="entry name" value="Glycerate kinase, domain 2"/>
    <property type="match status" value="1"/>
</dbReference>
<dbReference type="SUPFAM" id="SSF110738">
    <property type="entry name" value="Glycerate kinase I"/>
    <property type="match status" value="1"/>
</dbReference>
<sequence length="385" mass="40742">MGIIVKVVIASDSYKESLKAIEVCEAIERGFGAIFPKAEYVKIPIGDGGEGTVDSLVDATGGSVVSLYVTGPLREGVQAFYGISTDKKTAFIEMASASGLQHVPVEKRNPFITTSKGTGELILHALDQGVKHIILGLGGSATNDGGAGMLSALGVRFIDEKGEAIDPSGGTLHSIVTIDFSRMDSRLKEITIEAACDVNNPLVGMRGASFVFGAQKGADVEMLKRLDENLKHYATILKRYVSLDVSEIPGAGAAGGMGAAVIAVLKGSLRKGIEIVLDHTNFDKHIEDADLIITGEGRIDEQTAYGKAPVGVAGRAKRLHIPVIAIGGSVSPNYPVVYEKGIDAVFSITPFPMALEEAYKMAKENIEMTARNIAAVWKIASKKHF</sequence>
<dbReference type="PANTHER" id="PTHR21599">
    <property type="entry name" value="GLYCERATE KINASE"/>
    <property type="match status" value="1"/>
</dbReference>
<keyword evidence="2 4" id="KW-0808">Transferase</keyword>
<dbReference type="GO" id="GO:0008887">
    <property type="term" value="F:glycerate kinase activity"/>
    <property type="evidence" value="ECO:0007669"/>
    <property type="project" value="UniProtKB-UniRule"/>
</dbReference>
<evidence type="ECO:0000256" key="1">
    <source>
        <dbReference type="ARBA" id="ARBA00006284"/>
    </source>
</evidence>
<reference evidence="5 6" key="1">
    <citation type="submission" date="2017-09" db="EMBL/GenBank/DDBJ databases">
        <title>Large-scale bioinformatics analysis of Bacillus genomes uncovers conserved roles of natural products in bacterial physiology.</title>
        <authorList>
            <consortium name="Agbiome Team Llc"/>
            <person name="Bleich R.M."/>
            <person name="Grubbs K.J."/>
            <person name="Santa Maria K.C."/>
            <person name="Allen S.E."/>
            <person name="Farag S."/>
            <person name="Shank E.A."/>
            <person name="Bowers A."/>
        </authorList>
    </citation>
    <scope>NUCLEOTIDE SEQUENCE [LARGE SCALE GENOMIC DNA]</scope>
    <source>
        <strain evidence="5 6">AFS021349</strain>
    </source>
</reference>
<name>A0A2A8H8V1_9BACI</name>
<dbReference type="InterPro" id="IPR004381">
    <property type="entry name" value="Glycerate_kinase"/>
</dbReference>
<dbReference type="InterPro" id="IPR018197">
    <property type="entry name" value="Glycerate_kinase_RE-like"/>
</dbReference>
<dbReference type="InterPro" id="IPR018193">
    <property type="entry name" value="Glyc_kinase_flavodox-like_fold"/>
</dbReference>
<dbReference type="PIRSF" id="PIRSF006078">
    <property type="entry name" value="GlxK"/>
    <property type="match status" value="1"/>
</dbReference>
<evidence type="ECO:0000256" key="2">
    <source>
        <dbReference type="ARBA" id="ARBA00022679"/>
    </source>
</evidence>
<accession>A0A2A8H8V1</accession>
<evidence type="ECO:0000256" key="3">
    <source>
        <dbReference type="ARBA" id="ARBA00022777"/>
    </source>
</evidence>
<dbReference type="NCBIfam" id="TIGR00045">
    <property type="entry name" value="glycerate kinase"/>
    <property type="match status" value="1"/>
</dbReference>